<proteinExistence type="predicted"/>
<dbReference type="Proteomes" id="UP001075354">
    <property type="component" value="Chromosome 2"/>
</dbReference>
<gene>
    <name evidence="2" type="ORF">ONE63_005192</name>
</gene>
<evidence type="ECO:0000313" key="2">
    <source>
        <dbReference type="EMBL" id="KAJ1530270.1"/>
    </source>
</evidence>
<keyword evidence="3" id="KW-1185">Reference proteome</keyword>
<name>A0AAV7Y1H1_9NEOP</name>
<evidence type="ECO:0000313" key="3">
    <source>
        <dbReference type="Proteomes" id="UP001075354"/>
    </source>
</evidence>
<comment type="caution">
    <text evidence="2">The sequence shown here is derived from an EMBL/GenBank/DDBJ whole genome shotgun (WGS) entry which is preliminary data.</text>
</comment>
<protein>
    <submittedName>
        <fullName evidence="2">Uncharacterized protein</fullName>
    </submittedName>
</protein>
<dbReference type="EMBL" id="JAPTSV010000002">
    <property type="protein sequence ID" value="KAJ1530270.1"/>
    <property type="molecule type" value="Genomic_DNA"/>
</dbReference>
<sequence length="371" mass="41266">MAPTLPASLQPSLRRFNDTDVTEWLEHVKTVYAKHGVDEDDVPMYIGSFLPDHAVATHEALVKEGAKWADYARTLITRLEADRSPSAIKEKILEMTQKANESVRVFAMRVHSVAQQAVPAIPDKEVCRLLLKILPRAETKYLIGANCSNVSDFIQRLESAVLDSKIVGGETSAQGQSSTTDWGQVLLDKLLQKEQQQKQDKVLAMVEALAGPKEKSVEDLILDKLQKINVQGENTENKSSPVTEKVEKMWAVFQQQQPKKGQNRGRGGGQGGAQRYDGFQQPYTEPYGYRQAAYGAPYGGAPYGQQYQPFRGNVQKSAYYNFHIKNGQMATDVQIQAAARELQVEIIVQLPNRVENFGNPNGPNKAAIYAF</sequence>
<evidence type="ECO:0000256" key="1">
    <source>
        <dbReference type="SAM" id="MobiDB-lite"/>
    </source>
</evidence>
<dbReference type="AlphaFoldDB" id="A0AAV7Y1H1"/>
<reference evidence="2" key="1">
    <citation type="submission" date="2022-12" db="EMBL/GenBank/DDBJ databases">
        <title>Chromosome-level genome assembly of the bean flower thrips Megalurothrips usitatus.</title>
        <authorList>
            <person name="Ma L."/>
            <person name="Liu Q."/>
            <person name="Li H."/>
            <person name="Cai W."/>
        </authorList>
    </citation>
    <scope>NUCLEOTIDE SEQUENCE</scope>
    <source>
        <strain evidence="2">Cailab_2022a</strain>
    </source>
</reference>
<feature type="region of interest" description="Disordered" evidence="1">
    <location>
        <begin position="255"/>
        <end position="277"/>
    </location>
</feature>
<organism evidence="2 3">
    <name type="scientific">Megalurothrips usitatus</name>
    <name type="common">bean blossom thrips</name>
    <dbReference type="NCBI Taxonomy" id="439358"/>
    <lineage>
        <taxon>Eukaryota</taxon>
        <taxon>Metazoa</taxon>
        <taxon>Ecdysozoa</taxon>
        <taxon>Arthropoda</taxon>
        <taxon>Hexapoda</taxon>
        <taxon>Insecta</taxon>
        <taxon>Pterygota</taxon>
        <taxon>Neoptera</taxon>
        <taxon>Paraneoptera</taxon>
        <taxon>Thysanoptera</taxon>
        <taxon>Terebrantia</taxon>
        <taxon>Thripoidea</taxon>
        <taxon>Thripidae</taxon>
        <taxon>Megalurothrips</taxon>
    </lineage>
</organism>
<accession>A0AAV7Y1H1</accession>